<evidence type="ECO:0000256" key="2">
    <source>
        <dbReference type="ARBA" id="ARBA00022552"/>
    </source>
</evidence>
<evidence type="ECO:0000259" key="8">
    <source>
        <dbReference type="SMART" id="SM00535"/>
    </source>
</evidence>
<dbReference type="GO" id="GO:0004525">
    <property type="term" value="F:ribonuclease III activity"/>
    <property type="evidence" value="ECO:0007669"/>
    <property type="project" value="InterPro"/>
</dbReference>
<evidence type="ECO:0000256" key="1">
    <source>
        <dbReference type="ARBA" id="ARBA00022517"/>
    </source>
</evidence>
<comment type="subcellular location">
    <subcellularLocation>
        <location evidence="6">Cytoplasm</location>
    </subcellularLocation>
</comment>
<comment type="cofactor">
    <cofactor evidence="6">
        <name>Mg(2+)</name>
        <dbReference type="ChEBI" id="CHEBI:18420"/>
    </cofactor>
</comment>
<dbReference type="HAMAP" id="MF_01468">
    <property type="entry name" value="RNase_Mini_III"/>
    <property type="match status" value="1"/>
</dbReference>
<dbReference type="Gene3D" id="1.10.1520.10">
    <property type="entry name" value="Ribonuclease III domain"/>
    <property type="match status" value="1"/>
</dbReference>
<dbReference type="RefSeq" id="WP_172356792.1">
    <property type="nucleotide sequence ID" value="NZ_CP053661.1"/>
</dbReference>
<dbReference type="GO" id="GO:0006364">
    <property type="term" value="P:rRNA processing"/>
    <property type="evidence" value="ECO:0007669"/>
    <property type="project" value="UniProtKB-UniRule"/>
</dbReference>
<evidence type="ECO:0000256" key="4">
    <source>
        <dbReference type="ARBA" id="ARBA00022759"/>
    </source>
</evidence>
<accession>A0A6M8BLU1</accession>
<evidence type="ECO:0000313" key="10">
    <source>
        <dbReference type="Proteomes" id="UP000505210"/>
    </source>
</evidence>
<dbReference type="PANTHER" id="PTHR34276">
    <property type="entry name" value="MINI-RIBONUCLEASE 3"/>
    <property type="match status" value="1"/>
</dbReference>
<keyword evidence="6" id="KW-0460">Magnesium</keyword>
<dbReference type="InterPro" id="IPR008226">
    <property type="entry name" value="Mini3_fam"/>
</dbReference>
<dbReference type="PANTHER" id="PTHR34276:SF1">
    <property type="entry name" value="MINI-RIBONUCLEASE 3"/>
    <property type="match status" value="1"/>
</dbReference>
<dbReference type="InterPro" id="IPR000999">
    <property type="entry name" value="RNase_III_dom"/>
</dbReference>
<sequence>MPSGLDAAGSCPAEKGFREQDLQRLSPAALAYVGDAVYELHVRIACLLPPKRIQDYHRQVVEQVRAESQAAQVRSLSSHLTEQEQDIVRRGRNAAQRGPRRVDAEIYRQATGLETLLGYLYLSNPGRLQELLAQMQPLENLKPPPEASGEKGGERGGEKA</sequence>
<name>A0A6M8BLU1_9CYAN</name>
<keyword evidence="2 6" id="KW-0698">rRNA processing</keyword>
<evidence type="ECO:0000256" key="5">
    <source>
        <dbReference type="ARBA" id="ARBA00022801"/>
    </source>
</evidence>
<comment type="function">
    <text evidence="6">Involved in correct processing of both the 5' and 3' ends of 23S rRNA precursor. Processes 30S rRNA precursor transcript even in absence of ribonuclease 3 (Rnc); Rnc processes 30S rRNA into smaller rRNA precursors.</text>
</comment>
<dbReference type="SMART" id="SM00535">
    <property type="entry name" value="RIBOc"/>
    <property type="match status" value="1"/>
</dbReference>
<feature type="domain" description="RNase III" evidence="8">
    <location>
        <begin position="4"/>
        <end position="143"/>
    </location>
</feature>
<dbReference type="KEGG" id="theu:HPC62_14505"/>
<keyword evidence="3 6" id="KW-0540">Nuclease</keyword>
<organism evidence="9 10">
    <name type="scientific">Thermoleptolyngbya sichuanensis A183</name>
    <dbReference type="NCBI Taxonomy" id="2737172"/>
    <lineage>
        <taxon>Bacteria</taxon>
        <taxon>Bacillati</taxon>
        <taxon>Cyanobacteriota</taxon>
        <taxon>Cyanophyceae</taxon>
        <taxon>Oculatellales</taxon>
        <taxon>Oculatellaceae</taxon>
        <taxon>Thermoleptolyngbya</taxon>
        <taxon>Thermoleptolyngbya sichuanensis</taxon>
    </lineage>
</organism>
<keyword evidence="6" id="KW-0694">RNA-binding</keyword>
<gene>
    <name evidence="6" type="primary">mrnC</name>
    <name evidence="9" type="ORF">HPC62_14505</name>
</gene>
<keyword evidence="4 6" id="KW-0255">Endonuclease</keyword>
<dbReference type="Pfam" id="PF00636">
    <property type="entry name" value="Ribonuclease_3"/>
    <property type="match status" value="1"/>
</dbReference>
<dbReference type="SUPFAM" id="SSF69065">
    <property type="entry name" value="RNase III domain-like"/>
    <property type="match status" value="1"/>
</dbReference>
<dbReference type="EC" id="3.1.26.-" evidence="6"/>
<keyword evidence="6" id="KW-0699">rRNA-binding</keyword>
<proteinExistence type="inferred from homology"/>
<keyword evidence="5 6" id="KW-0378">Hydrolase</keyword>
<keyword evidence="1 6" id="KW-0690">Ribosome biogenesis</keyword>
<reference evidence="9 10" key="1">
    <citation type="submission" date="2020-05" db="EMBL/GenBank/DDBJ databases">
        <title>Complete genome sequence of of a novel Thermoleptolyngbya strain isolated from hot springs of Ganzi, Sichuan China.</title>
        <authorList>
            <person name="Tang J."/>
            <person name="Daroch M."/>
            <person name="Li L."/>
            <person name="Waleron K."/>
            <person name="Waleron M."/>
            <person name="Waleron M."/>
        </authorList>
    </citation>
    <scope>NUCLEOTIDE SEQUENCE [LARGE SCALE GENOMIC DNA]</scope>
    <source>
        <strain evidence="9 10">PKUAC-SCTA183</strain>
    </source>
</reference>
<feature type="region of interest" description="Disordered" evidence="7">
    <location>
        <begin position="75"/>
        <end position="98"/>
    </location>
</feature>
<protein>
    <recommendedName>
        <fullName evidence="6">Mini-ribonuclease 3</fullName>
        <shortName evidence="6">Mini-3</shortName>
        <shortName evidence="6">Mini-RNase 3</shortName>
        <ecNumber evidence="6">3.1.26.-</ecNumber>
    </recommendedName>
    <alternativeName>
        <fullName evidence="6">Mini-RNase III</fullName>
        <shortName evidence="6">Mini-III</shortName>
    </alternativeName>
</protein>
<keyword evidence="10" id="KW-1185">Reference proteome</keyword>
<feature type="compositionally biased region" description="Basic and acidic residues" evidence="7">
    <location>
        <begin position="148"/>
        <end position="160"/>
    </location>
</feature>
<evidence type="ECO:0000256" key="3">
    <source>
        <dbReference type="ARBA" id="ARBA00022722"/>
    </source>
</evidence>
<dbReference type="GO" id="GO:0019843">
    <property type="term" value="F:rRNA binding"/>
    <property type="evidence" value="ECO:0007669"/>
    <property type="project" value="UniProtKB-UniRule"/>
</dbReference>
<feature type="region of interest" description="Disordered" evidence="7">
    <location>
        <begin position="134"/>
        <end position="160"/>
    </location>
</feature>
<dbReference type="EMBL" id="CP053661">
    <property type="protein sequence ID" value="QKD83245.1"/>
    <property type="molecule type" value="Genomic_DNA"/>
</dbReference>
<evidence type="ECO:0000313" key="9">
    <source>
        <dbReference type="EMBL" id="QKD83245.1"/>
    </source>
</evidence>
<evidence type="ECO:0000256" key="7">
    <source>
        <dbReference type="SAM" id="MobiDB-lite"/>
    </source>
</evidence>
<comment type="subunit">
    <text evidence="6">Homodimer.</text>
</comment>
<dbReference type="Proteomes" id="UP000505210">
    <property type="component" value="Chromosome"/>
</dbReference>
<dbReference type="GO" id="GO:0005737">
    <property type="term" value="C:cytoplasm"/>
    <property type="evidence" value="ECO:0007669"/>
    <property type="project" value="UniProtKB-SubCell"/>
</dbReference>
<dbReference type="InterPro" id="IPR036389">
    <property type="entry name" value="RNase_III_sf"/>
</dbReference>
<keyword evidence="6" id="KW-0963">Cytoplasm</keyword>
<comment type="similarity">
    <text evidence="6">Belongs to the MrnC RNase family.</text>
</comment>
<feature type="active site" evidence="6">
    <location>
        <position position="35"/>
    </location>
</feature>
<evidence type="ECO:0000256" key="6">
    <source>
        <dbReference type="HAMAP-Rule" id="MF_01468"/>
    </source>
</evidence>
<dbReference type="AlphaFoldDB" id="A0A6M8BLU1"/>